<evidence type="ECO:0008006" key="4">
    <source>
        <dbReference type="Google" id="ProtNLM"/>
    </source>
</evidence>
<evidence type="ECO:0000313" key="2">
    <source>
        <dbReference type="EMBL" id="RKJ98550.1"/>
    </source>
</evidence>
<feature type="chain" id="PRO_5018676544" description="Spherulation-specific family 4" evidence="1">
    <location>
        <begin position="20"/>
        <end position="398"/>
    </location>
</feature>
<evidence type="ECO:0000313" key="3">
    <source>
        <dbReference type="Proteomes" id="UP000216225"/>
    </source>
</evidence>
<reference evidence="2 3" key="1">
    <citation type="submission" date="2018-09" db="EMBL/GenBank/DDBJ databases">
        <title>Genome comparison of Alicycliphilus sp. BQ1, a polyurethanolytic bacterium, with its closest phylogenetic relatives Alicycliphilus denitrificans BC and K601, unable to attack polyurethane.</title>
        <authorList>
            <person name="Loza-Tavera H."/>
            <person name="Lozano L."/>
            <person name="Cevallos M."/>
            <person name="Maya-Lucas O."/>
            <person name="Garcia-Mena J."/>
            <person name="Hernandez J."/>
        </authorList>
    </citation>
    <scope>NUCLEOTIDE SEQUENCE [LARGE SCALE GENOMIC DNA]</scope>
    <source>
        <strain evidence="2 3">BQ1</strain>
    </source>
</reference>
<sequence>MHLRSRSSHPLAASLLTLAAALTGCGGGSGQGSDSGSSPAASSAEVAFTAPAEADNVHTVNTPVQLQLSVKIASAAAPDGTAITLSGPAGASFAPVQPQTRGGVATSSLTASQAGEMQLQALPAATQDKAGAATRTLYIRPQPQPLELLVPAYFSAGPGSDWEKLASGAQSYPAVPITAILNPSNGVFTKEDPLFTAAITAFRQNGGKVLGYVYTRYGTGARSIADIQRNIDNYRKIYGAQVDGFFLDEMDATSKQLGFYREIYQYIKGLDSRLRVVGNPGTYPVADSASVVDALVSFEGQAVDYRSVNPQPANKWVYNLANGAQAALVHDAANCGAMQEVLRSANTPQRNTGLVYATDRHYDYPTNTGNPWATLPAYWEQMLGTADAINKGRALPGC</sequence>
<feature type="signal peptide" evidence="1">
    <location>
        <begin position="1"/>
        <end position="19"/>
    </location>
</feature>
<dbReference type="PANTHER" id="PTHR35040">
    <property type="match status" value="1"/>
</dbReference>
<dbReference type="RefSeq" id="WP_094434689.1">
    <property type="nucleotide sequence ID" value="NZ_NKDB02000001.1"/>
</dbReference>
<dbReference type="PROSITE" id="PS51257">
    <property type="entry name" value="PROKAR_LIPOPROTEIN"/>
    <property type="match status" value="1"/>
</dbReference>
<dbReference type="Proteomes" id="UP000216225">
    <property type="component" value="Unassembled WGS sequence"/>
</dbReference>
<dbReference type="EMBL" id="NKDB02000001">
    <property type="protein sequence ID" value="RKJ98550.1"/>
    <property type="molecule type" value="Genomic_DNA"/>
</dbReference>
<dbReference type="InterPro" id="IPR021986">
    <property type="entry name" value="Spherulin4"/>
</dbReference>
<evidence type="ECO:0000256" key="1">
    <source>
        <dbReference type="SAM" id="SignalP"/>
    </source>
</evidence>
<accession>A0A3R7EFM1</accession>
<dbReference type="AlphaFoldDB" id="A0A3R7EFM1"/>
<protein>
    <recommendedName>
        <fullName evidence="4">Spherulation-specific family 4</fullName>
    </recommendedName>
</protein>
<name>A0A3R7EFM1_9BURK</name>
<proteinExistence type="predicted"/>
<keyword evidence="1" id="KW-0732">Signal</keyword>
<comment type="caution">
    <text evidence="2">The sequence shown here is derived from an EMBL/GenBank/DDBJ whole genome shotgun (WGS) entry which is preliminary data.</text>
</comment>
<organism evidence="2 3">
    <name type="scientific">Alicycliphilus denitrificans</name>
    <dbReference type="NCBI Taxonomy" id="179636"/>
    <lineage>
        <taxon>Bacteria</taxon>
        <taxon>Pseudomonadati</taxon>
        <taxon>Pseudomonadota</taxon>
        <taxon>Betaproteobacteria</taxon>
        <taxon>Burkholderiales</taxon>
        <taxon>Comamonadaceae</taxon>
        <taxon>Alicycliphilus</taxon>
    </lineage>
</organism>
<dbReference type="PANTHER" id="PTHR35040:SF9">
    <property type="entry name" value="4-LIKE CELL SURFACE PROTEIN, PUTATIVE (AFU_ORTHOLOGUE AFUA_4G14080)-RELATED"/>
    <property type="match status" value="1"/>
</dbReference>
<dbReference type="Pfam" id="PF12138">
    <property type="entry name" value="Spherulin4"/>
    <property type="match status" value="1"/>
</dbReference>
<gene>
    <name evidence="2" type="ORF">CE154_001935</name>
</gene>